<dbReference type="Proteomes" id="UP000266723">
    <property type="component" value="Unassembled WGS sequence"/>
</dbReference>
<evidence type="ECO:0000313" key="1">
    <source>
        <dbReference type="EMBL" id="KAF3518729.1"/>
    </source>
</evidence>
<comment type="caution">
    <text evidence="1">The sequence shown here is derived from an EMBL/GenBank/DDBJ whole genome shotgun (WGS) entry which is preliminary data.</text>
</comment>
<evidence type="ECO:0000313" key="2">
    <source>
        <dbReference type="Proteomes" id="UP000266723"/>
    </source>
</evidence>
<organism evidence="1 2">
    <name type="scientific">Brassica cretica</name>
    <name type="common">Mustard</name>
    <dbReference type="NCBI Taxonomy" id="69181"/>
    <lineage>
        <taxon>Eukaryota</taxon>
        <taxon>Viridiplantae</taxon>
        <taxon>Streptophyta</taxon>
        <taxon>Embryophyta</taxon>
        <taxon>Tracheophyta</taxon>
        <taxon>Spermatophyta</taxon>
        <taxon>Magnoliopsida</taxon>
        <taxon>eudicotyledons</taxon>
        <taxon>Gunneridae</taxon>
        <taxon>Pentapetalae</taxon>
        <taxon>rosids</taxon>
        <taxon>malvids</taxon>
        <taxon>Brassicales</taxon>
        <taxon>Brassicaceae</taxon>
        <taxon>Brassiceae</taxon>
        <taxon>Brassica</taxon>
    </lineage>
</organism>
<sequence length="360" mass="41461">MADHLGLKVEPYKESFTFLDCSQRSSGGIVRDLEVQTGAVYNMQTNQLCLTLIDPHVHYDPIPVMKPHTSSKRIDDPGLKPACHFGAEYETEYSASIETHTHTSIDGCNQKSLENHLEESIDKEYNEYYEEERATEYRGIRTEEDRLLHHSYRSRNATSIDRNIPTSTEIAYYPSIDEGLDRSQEGNYLIGSWANDRYHESYAVEIAIHEPRAERSIPEHQQRVTNEFYNTAGEVDDRFKPKAYDRDGTTRFHWEEKDENGVYRDDHGHARDVDGNIICVSKDDTRSLLERASIDEHSYLCLPEQARSFTQTKLVPEIYTKDEINEMPYGICGALEKNEDDFQMKLDGIYNPLNDIASVG</sequence>
<reference evidence="1 2" key="1">
    <citation type="journal article" date="2020" name="BMC Genomics">
        <title>Intraspecific diversification of the crop wild relative Brassica cretica Lam. using demographic model selection.</title>
        <authorList>
            <person name="Kioukis A."/>
            <person name="Michalopoulou V.A."/>
            <person name="Briers L."/>
            <person name="Pirintsos S."/>
            <person name="Studholme D.J."/>
            <person name="Pavlidis P."/>
            <person name="Sarris P.F."/>
        </authorList>
    </citation>
    <scope>NUCLEOTIDE SEQUENCE [LARGE SCALE GENOMIC DNA]</scope>
    <source>
        <strain evidence="2">cv. PFS-1207/04</strain>
    </source>
</reference>
<name>A0ABQ7AX40_BRACR</name>
<proteinExistence type="predicted"/>
<keyword evidence="2" id="KW-1185">Reference proteome</keyword>
<dbReference type="EMBL" id="QGKV02001556">
    <property type="protein sequence ID" value="KAF3518729.1"/>
    <property type="molecule type" value="Genomic_DNA"/>
</dbReference>
<gene>
    <name evidence="1" type="ORF">DY000_02060038</name>
</gene>
<accession>A0ABQ7AX40</accession>
<protein>
    <submittedName>
        <fullName evidence="1">Uncharacterized protein</fullName>
    </submittedName>
</protein>